<keyword evidence="4" id="KW-1185">Reference proteome</keyword>
<name>A0ABP9VFC9_9DEIO</name>
<dbReference type="RefSeq" id="WP_353543898.1">
    <property type="nucleotide sequence ID" value="NZ_BAABRN010000075.1"/>
</dbReference>
<feature type="transmembrane region" description="Helical" evidence="2">
    <location>
        <begin position="24"/>
        <end position="44"/>
    </location>
</feature>
<dbReference type="Proteomes" id="UP001458946">
    <property type="component" value="Unassembled WGS sequence"/>
</dbReference>
<evidence type="ECO:0000256" key="2">
    <source>
        <dbReference type="SAM" id="Phobius"/>
    </source>
</evidence>
<accession>A0ABP9VFC9</accession>
<protein>
    <recommendedName>
        <fullName evidence="5">DUF4333 domain-containing protein</fullName>
    </recommendedName>
</protein>
<evidence type="ECO:0008006" key="5">
    <source>
        <dbReference type="Google" id="ProtNLM"/>
    </source>
</evidence>
<organism evidence="3 4">
    <name type="scientific">Deinococcus xinjiangensis</name>
    <dbReference type="NCBI Taxonomy" id="457454"/>
    <lineage>
        <taxon>Bacteria</taxon>
        <taxon>Thermotogati</taxon>
        <taxon>Deinococcota</taxon>
        <taxon>Deinococci</taxon>
        <taxon>Deinococcales</taxon>
        <taxon>Deinococcaceae</taxon>
        <taxon>Deinococcus</taxon>
    </lineage>
</organism>
<comment type="caution">
    <text evidence="3">The sequence shown here is derived from an EMBL/GenBank/DDBJ whole genome shotgun (WGS) entry which is preliminary data.</text>
</comment>
<keyword evidence="2" id="KW-0812">Transmembrane</keyword>
<evidence type="ECO:0000313" key="3">
    <source>
        <dbReference type="EMBL" id="GAA5503934.1"/>
    </source>
</evidence>
<sequence length="117" mass="12968">MTFPNSAPQREVTPEESKSSARTFWLILLAFPTLVGAILAFFAFQGREVRTYGQAVLAAAQQQHFDPSASYSSDCTEYLNKPVPQGVQECKVQAVNGQAEVVIKTERGQQYRVTNPK</sequence>
<evidence type="ECO:0000313" key="4">
    <source>
        <dbReference type="Proteomes" id="UP001458946"/>
    </source>
</evidence>
<keyword evidence="2" id="KW-1133">Transmembrane helix</keyword>
<dbReference type="EMBL" id="BAABRN010000075">
    <property type="protein sequence ID" value="GAA5503934.1"/>
    <property type="molecule type" value="Genomic_DNA"/>
</dbReference>
<keyword evidence="2" id="KW-0472">Membrane</keyword>
<gene>
    <name evidence="3" type="ORF">Dxin01_03702</name>
</gene>
<feature type="region of interest" description="Disordered" evidence="1">
    <location>
        <begin position="1"/>
        <end position="20"/>
    </location>
</feature>
<proteinExistence type="predicted"/>
<reference evidence="3 4" key="1">
    <citation type="submission" date="2024-02" db="EMBL/GenBank/DDBJ databases">
        <title>Deinococcus xinjiangensis NBRC 107630.</title>
        <authorList>
            <person name="Ichikawa N."/>
            <person name="Katano-Makiyama Y."/>
            <person name="Hidaka K."/>
        </authorList>
    </citation>
    <scope>NUCLEOTIDE SEQUENCE [LARGE SCALE GENOMIC DNA]</scope>
    <source>
        <strain evidence="3 4">NBRC 107630</strain>
    </source>
</reference>
<evidence type="ECO:0000256" key="1">
    <source>
        <dbReference type="SAM" id="MobiDB-lite"/>
    </source>
</evidence>